<reference evidence="1" key="2">
    <citation type="submission" date="2020-05" db="UniProtKB">
        <authorList>
            <consortium name="EnsemblMetazoa"/>
        </authorList>
    </citation>
    <scope>IDENTIFICATION</scope>
    <source>
        <strain evidence="1">IAEA</strain>
    </source>
</reference>
<keyword evidence="2" id="KW-1185">Reference proteome</keyword>
<reference evidence="2" key="1">
    <citation type="submission" date="2015-01" db="EMBL/GenBank/DDBJ databases">
        <authorList>
            <person name="Aksoy S."/>
            <person name="Warren W."/>
            <person name="Wilson R.K."/>
        </authorList>
    </citation>
    <scope>NUCLEOTIDE SEQUENCE [LARGE SCALE GENOMIC DNA]</scope>
    <source>
        <strain evidence="2">IAEA</strain>
    </source>
</reference>
<organism evidence="1 2">
    <name type="scientific">Glossina palpalis gambiensis</name>
    <dbReference type="NCBI Taxonomy" id="67801"/>
    <lineage>
        <taxon>Eukaryota</taxon>
        <taxon>Metazoa</taxon>
        <taxon>Ecdysozoa</taxon>
        <taxon>Arthropoda</taxon>
        <taxon>Hexapoda</taxon>
        <taxon>Insecta</taxon>
        <taxon>Pterygota</taxon>
        <taxon>Neoptera</taxon>
        <taxon>Endopterygota</taxon>
        <taxon>Diptera</taxon>
        <taxon>Brachycera</taxon>
        <taxon>Muscomorpha</taxon>
        <taxon>Hippoboscoidea</taxon>
        <taxon>Glossinidae</taxon>
        <taxon>Glossina</taxon>
    </lineage>
</organism>
<evidence type="ECO:0000313" key="2">
    <source>
        <dbReference type="Proteomes" id="UP000092460"/>
    </source>
</evidence>
<dbReference type="Proteomes" id="UP000092460">
    <property type="component" value="Unassembled WGS sequence"/>
</dbReference>
<protein>
    <submittedName>
        <fullName evidence="1">Uncharacterized protein</fullName>
    </submittedName>
</protein>
<sequence>MAPHVQMLVGQESENNEIIISSREGDTSDIDSLRAHLRRMQKSNSDNTGAAAVSYDLAIQVNQRNIPKALQQLMTNKDKAFLSVMVQLPRSAKQDMLRIIRDNVTI</sequence>
<dbReference type="VEuPathDB" id="VectorBase:GPPI044516"/>
<name>A0A1B0BYT1_9MUSC</name>
<proteinExistence type="predicted"/>
<dbReference type="EnsemblMetazoa" id="GPPI044516-RA">
    <property type="protein sequence ID" value="GPPI044516-PA"/>
    <property type="gene ID" value="GPPI044516"/>
</dbReference>
<dbReference type="EMBL" id="JXJN01022803">
    <property type="status" value="NOT_ANNOTATED_CDS"/>
    <property type="molecule type" value="Genomic_DNA"/>
</dbReference>
<accession>A0A1B0BYT1</accession>
<dbReference type="AlphaFoldDB" id="A0A1B0BYT1"/>
<evidence type="ECO:0000313" key="1">
    <source>
        <dbReference type="EnsemblMetazoa" id="GPPI044516-PA"/>
    </source>
</evidence>